<dbReference type="GO" id="GO:0003954">
    <property type="term" value="F:NADH dehydrogenase activity"/>
    <property type="evidence" value="ECO:0007669"/>
    <property type="project" value="TreeGrafter"/>
</dbReference>
<proteinExistence type="predicted"/>
<dbReference type="GO" id="GO:0009060">
    <property type="term" value="P:aerobic respiration"/>
    <property type="evidence" value="ECO:0007669"/>
    <property type="project" value="TreeGrafter"/>
</dbReference>
<organism evidence="7">
    <name type="scientific">Anaerolinea thermolimosa</name>
    <dbReference type="NCBI Taxonomy" id="229919"/>
    <lineage>
        <taxon>Bacteria</taxon>
        <taxon>Bacillati</taxon>
        <taxon>Chloroflexota</taxon>
        <taxon>Anaerolineae</taxon>
        <taxon>Anaerolineales</taxon>
        <taxon>Anaerolineaceae</taxon>
        <taxon>Anaerolinea</taxon>
    </lineage>
</organism>
<feature type="domain" description="4Fe-4S ferredoxin-type" evidence="6">
    <location>
        <begin position="38"/>
        <end position="67"/>
    </location>
</feature>
<keyword evidence="5" id="KW-0411">Iron-sulfur</keyword>
<dbReference type="GO" id="GO:0046872">
    <property type="term" value="F:metal ion binding"/>
    <property type="evidence" value="ECO:0007669"/>
    <property type="project" value="UniProtKB-KW"/>
</dbReference>
<keyword evidence="3" id="KW-0677">Repeat</keyword>
<evidence type="ECO:0000256" key="1">
    <source>
        <dbReference type="ARBA" id="ARBA00022485"/>
    </source>
</evidence>
<dbReference type="PROSITE" id="PS51379">
    <property type="entry name" value="4FE4S_FER_2"/>
    <property type="match status" value="2"/>
</dbReference>
<feature type="domain" description="4Fe-4S ferredoxin-type" evidence="6">
    <location>
        <begin position="74"/>
        <end position="103"/>
    </location>
</feature>
<dbReference type="AlphaFoldDB" id="A0A7C4KKZ4"/>
<evidence type="ECO:0000256" key="3">
    <source>
        <dbReference type="ARBA" id="ARBA00022737"/>
    </source>
</evidence>
<comment type="caution">
    <text evidence="7">The sequence shown here is derived from an EMBL/GenBank/DDBJ whole genome shotgun (WGS) entry which is preliminary data.</text>
</comment>
<dbReference type="GO" id="GO:0016020">
    <property type="term" value="C:membrane"/>
    <property type="evidence" value="ECO:0007669"/>
    <property type="project" value="InterPro"/>
</dbReference>
<evidence type="ECO:0000313" key="7">
    <source>
        <dbReference type="EMBL" id="HGS22819.1"/>
    </source>
</evidence>
<keyword evidence="2" id="KW-0479">Metal-binding</keyword>
<reference evidence="7" key="1">
    <citation type="journal article" date="2020" name="mSystems">
        <title>Genome- and Community-Level Interaction Insights into Carbon Utilization and Element Cycling Functions of Hydrothermarchaeota in Hydrothermal Sediment.</title>
        <authorList>
            <person name="Zhou Z."/>
            <person name="Liu Y."/>
            <person name="Xu W."/>
            <person name="Pan J."/>
            <person name="Luo Z.H."/>
            <person name="Li M."/>
        </authorList>
    </citation>
    <scope>NUCLEOTIDE SEQUENCE [LARGE SCALE GENOMIC DNA]</scope>
    <source>
        <strain evidence="7">SpSt-573</strain>
    </source>
</reference>
<dbReference type="PANTHER" id="PTHR10849">
    <property type="entry name" value="NADH DEHYDROGENASE UBIQUINONE IRON-SULFUR PROTEIN 8, MITOCHONDRIAL"/>
    <property type="match status" value="1"/>
</dbReference>
<dbReference type="SUPFAM" id="SSF54862">
    <property type="entry name" value="4Fe-4S ferredoxins"/>
    <property type="match status" value="1"/>
</dbReference>
<sequence>MKFKLGTMLSDVLRSAFKAPATERYPFVRKEAPERLRGKLFWDPAKCTGCQLCVRDCPSEAIELIVLDRVSKRFVLRYHPDRCTYCAQCVVNCRFKCLNMSNEEWELAATQKEPFTVYYGRDEDIQFLLEKIANENAGERVECPE</sequence>
<dbReference type="EMBL" id="DSYK01000660">
    <property type="protein sequence ID" value="HGS22819.1"/>
    <property type="molecule type" value="Genomic_DNA"/>
</dbReference>
<evidence type="ECO:0000256" key="5">
    <source>
        <dbReference type="ARBA" id="ARBA00023014"/>
    </source>
</evidence>
<dbReference type="GO" id="GO:0051539">
    <property type="term" value="F:4 iron, 4 sulfur cluster binding"/>
    <property type="evidence" value="ECO:0007669"/>
    <property type="project" value="UniProtKB-KW"/>
</dbReference>
<dbReference type="Gene3D" id="3.30.70.3270">
    <property type="match status" value="1"/>
</dbReference>
<dbReference type="PROSITE" id="PS00198">
    <property type="entry name" value="4FE4S_FER_1"/>
    <property type="match status" value="1"/>
</dbReference>
<evidence type="ECO:0000256" key="4">
    <source>
        <dbReference type="ARBA" id="ARBA00023004"/>
    </source>
</evidence>
<dbReference type="Pfam" id="PF12838">
    <property type="entry name" value="Fer4_7"/>
    <property type="match status" value="1"/>
</dbReference>
<keyword evidence="1" id="KW-0004">4Fe-4S</keyword>
<name>A0A7C4KKZ4_9CHLR</name>
<dbReference type="InterPro" id="IPR017900">
    <property type="entry name" value="4Fe4S_Fe_S_CS"/>
</dbReference>
<protein>
    <submittedName>
        <fullName evidence="7">4Fe-4S dicluster domain-containing protein</fullName>
    </submittedName>
</protein>
<keyword evidence="4" id="KW-0408">Iron</keyword>
<dbReference type="PANTHER" id="PTHR10849:SF35">
    <property type="entry name" value="FORMATE HYDROGENLYASE SUBUNIT 6-RELATED"/>
    <property type="match status" value="1"/>
</dbReference>
<dbReference type="InterPro" id="IPR017896">
    <property type="entry name" value="4Fe4S_Fe-S-bd"/>
</dbReference>
<evidence type="ECO:0000259" key="6">
    <source>
        <dbReference type="PROSITE" id="PS51379"/>
    </source>
</evidence>
<accession>A0A7C4KKZ4</accession>
<evidence type="ECO:0000256" key="2">
    <source>
        <dbReference type="ARBA" id="ARBA00022723"/>
    </source>
</evidence>
<dbReference type="InterPro" id="IPR010226">
    <property type="entry name" value="NADH_quinone_OxRdtase_chainI"/>
</dbReference>
<gene>
    <name evidence="7" type="ORF">ENT37_13270</name>
</gene>